<sequence length="92" mass="10202">MPLPRFLLGMLGVLVVFAAVTYGATQSVWSTFIQTLLCAVLIQIGYFGAVLFMVWRSKDSKRDEAQRAPNPTDENPAAKVPPLPGTQRPRHF</sequence>
<gene>
    <name evidence="3" type="ORF">SAMN04488498_102101</name>
</gene>
<evidence type="ECO:0000313" key="4">
    <source>
        <dbReference type="Proteomes" id="UP000323300"/>
    </source>
</evidence>
<evidence type="ECO:0000256" key="1">
    <source>
        <dbReference type="SAM" id="MobiDB-lite"/>
    </source>
</evidence>
<reference evidence="3 4" key="1">
    <citation type="submission" date="2016-10" db="EMBL/GenBank/DDBJ databases">
        <authorList>
            <person name="Varghese N."/>
            <person name="Submissions S."/>
        </authorList>
    </citation>
    <scope>NUCLEOTIDE SEQUENCE [LARGE SCALE GENOMIC DNA]</scope>
    <source>
        <strain evidence="3 4">DSM 21822</strain>
    </source>
</reference>
<keyword evidence="4" id="KW-1185">Reference proteome</keyword>
<dbReference type="EMBL" id="FOSL01000002">
    <property type="protein sequence ID" value="SFK04825.1"/>
    <property type="molecule type" value="Genomic_DNA"/>
</dbReference>
<proteinExistence type="predicted"/>
<name>A0A1I3WBC9_9HYPH</name>
<accession>A0A1I3WBC9</accession>
<dbReference type="Pfam" id="PF11089">
    <property type="entry name" value="SyrA"/>
    <property type="match status" value="1"/>
</dbReference>
<dbReference type="AlphaFoldDB" id="A0A1I3WBC9"/>
<evidence type="ECO:0000256" key="2">
    <source>
        <dbReference type="SAM" id="Phobius"/>
    </source>
</evidence>
<protein>
    <submittedName>
        <fullName evidence="3">Exopolysaccharide production repressor</fullName>
    </submittedName>
</protein>
<keyword evidence="2" id="KW-0472">Membrane</keyword>
<dbReference type="OrthoDB" id="9802759at2"/>
<dbReference type="RefSeq" id="WP_149758605.1">
    <property type="nucleotide sequence ID" value="NZ_BSPE01000028.1"/>
</dbReference>
<dbReference type="InterPro" id="IPR024239">
    <property type="entry name" value="SyrA"/>
</dbReference>
<keyword evidence="2" id="KW-1133">Transmembrane helix</keyword>
<evidence type="ECO:0000313" key="3">
    <source>
        <dbReference type="EMBL" id="SFK04825.1"/>
    </source>
</evidence>
<keyword evidence="2" id="KW-0812">Transmembrane</keyword>
<dbReference type="Proteomes" id="UP000323300">
    <property type="component" value="Unassembled WGS sequence"/>
</dbReference>
<feature type="region of interest" description="Disordered" evidence="1">
    <location>
        <begin position="62"/>
        <end position="92"/>
    </location>
</feature>
<feature type="transmembrane region" description="Helical" evidence="2">
    <location>
        <begin position="33"/>
        <end position="55"/>
    </location>
</feature>
<organism evidence="3 4">
    <name type="scientific">Neomesorhizobium albiziae</name>
    <dbReference type="NCBI Taxonomy" id="335020"/>
    <lineage>
        <taxon>Bacteria</taxon>
        <taxon>Pseudomonadati</taxon>
        <taxon>Pseudomonadota</taxon>
        <taxon>Alphaproteobacteria</taxon>
        <taxon>Hyphomicrobiales</taxon>
        <taxon>Phyllobacteriaceae</taxon>
        <taxon>Neomesorhizobium</taxon>
    </lineage>
</organism>